<comment type="similarity">
    <text evidence="2">Belongs to the eukaryotic initiation factor 4G family.</text>
</comment>
<evidence type="ECO:0000256" key="5">
    <source>
        <dbReference type="ARBA" id="ARBA00022553"/>
    </source>
</evidence>
<protein>
    <recommendedName>
        <fullName evidence="9">MIF4G domain-containing protein</fullName>
    </recommendedName>
</protein>
<dbReference type="GO" id="GO:0010494">
    <property type="term" value="C:cytoplasmic stress granule"/>
    <property type="evidence" value="ECO:0007669"/>
    <property type="project" value="UniProtKB-ARBA"/>
</dbReference>
<comment type="subcellular location">
    <subcellularLocation>
        <location evidence="1">Cytoplasm</location>
    </subcellularLocation>
</comment>
<dbReference type="OrthoDB" id="514777at2759"/>
<sequence length="298" mass="33837">MSEMMTDKAAWIEMYARLCRKMMEQISPDVQDDGMKNSEGKPMAGGQLFQKYLLYHCQEDFERGWFAKDVVNQKDTEEAEVYSDEYFAAQKAKRQVLGVIKFIGELFKLQMLTERIMHEFVKKLLGNVENPKEEVIERLCQLLKTVGQLLDTPKARAHMDVYFTRMKELGKSTNVSSRMRFMLQDVVELRERRWVSRNAIAAPMSTVAMFEAAGKARAGAENGSCNRQASKSRGGSRRRGEHNQEFGPDSWAVSGGPVSRPPPNPKAGDLSQFAKQLAGVTFTDEFELEYVPHAQSES</sequence>
<name>A0A1J8Q1E7_9AGAM</name>
<dbReference type="FunFam" id="1.25.40.180:FF:000020">
    <property type="entry name" value="Eukaryotic translation initiation factor subunit"/>
    <property type="match status" value="1"/>
</dbReference>
<evidence type="ECO:0000313" key="11">
    <source>
        <dbReference type="Proteomes" id="UP000183567"/>
    </source>
</evidence>
<keyword evidence="6" id="KW-0694">RNA-binding</keyword>
<dbReference type="PANTHER" id="PTHR23253">
    <property type="entry name" value="EUKARYOTIC TRANSLATION INITIATION FACTOR 4 GAMMA"/>
    <property type="match status" value="1"/>
</dbReference>
<dbReference type="PANTHER" id="PTHR23253:SF9">
    <property type="entry name" value="EUKARYOTIC TRANSLATION INITIATION FACTOR 4 GAMMA 2"/>
    <property type="match status" value="1"/>
</dbReference>
<dbReference type="GO" id="GO:0016281">
    <property type="term" value="C:eukaryotic translation initiation factor 4F complex"/>
    <property type="evidence" value="ECO:0007669"/>
    <property type="project" value="TreeGrafter"/>
</dbReference>
<keyword evidence="5" id="KW-0597">Phosphoprotein</keyword>
<gene>
    <name evidence="10" type="ORF">AZE42_11292</name>
</gene>
<dbReference type="EMBL" id="LVVM01003456">
    <property type="protein sequence ID" value="OJA14885.1"/>
    <property type="molecule type" value="Genomic_DNA"/>
</dbReference>
<evidence type="ECO:0000256" key="6">
    <source>
        <dbReference type="ARBA" id="ARBA00022884"/>
    </source>
</evidence>
<organism evidence="10 11">
    <name type="scientific">Rhizopogon vesiculosus</name>
    <dbReference type="NCBI Taxonomy" id="180088"/>
    <lineage>
        <taxon>Eukaryota</taxon>
        <taxon>Fungi</taxon>
        <taxon>Dikarya</taxon>
        <taxon>Basidiomycota</taxon>
        <taxon>Agaricomycotina</taxon>
        <taxon>Agaricomycetes</taxon>
        <taxon>Agaricomycetidae</taxon>
        <taxon>Boletales</taxon>
        <taxon>Suillineae</taxon>
        <taxon>Rhizopogonaceae</taxon>
        <taxon>Rhizopogon</taxon>
    </lineage>
</organism>
<keyword evidence="3" id="KW-0963">Cytoplasm</keyword>
<reference evidence="10 11" key="1">
    <citation type="submission" date="2016-03" db="EMBL/GenBank/DDBJ databases">
        <title>Comparative genomics of the ectomycorrhizal sister species Rhizopogon vinicolor and Rhizopogon vesiculosus (Basidiomycota: Boletales) reveals a divergence of the mating type B locus.</title>
        <authorList>
            <person name="Mujic A.B."/>
            <person name="Kuo A."/>
            <person name="Tritt A."/>
            <person name="Lipzen A."/>
            <person name="Chen C."/>
            <person name="Johnson J."/>
            <person name="Sharma A."/>
            <person name="Barry K."/>
            <person name="Grigoriev I.V."/>
            <person name="Spatafora J.W."/>
        </authorList>
    </citation>
    <scope>NUCLEOTIDE SEQUENCE [LARGE SCALE GENOMIC DNA]</scope>
    <source>
        <strain evidence="10 11">AM-OR11-056</strain>
    </source>
</reference>
<dbReference type="Pfam" id="PF02854">
    <property type="entry name" value="MIF4G"/>
    <property type="match status" value="1"/>
</dbReference>
<comment type="caution">
    <text evidence="10">The sequence shown here is derived from an EMBL/GenBank/DDBJ whole genome shotgun (WGS) entry which is preliminary data.</text>
</comment>
<accession>A0A1J8Q1E7</accession>
<evidence type="ECO:0000256" key="3">
    <source>
        <dbReference type="ARBA" id="ARBA00022490"/>
    </source>
</evidence>
<evidence type="ECO:0000256" key="2">
    <source>
        <dbReference type="ARBA" id="ARBA00005775"/>
    </source>
</evidence>
<evidence type="ECO:0000256" key="4">
    <source>
        <dbReference type="ARBA" id="ARBA00022540"/>
    </source>
</evidence>
<proteinExistence type="inferred from homology"/>
<dbReference type="InterPro" id="IPR003890">
    <property type="entry name" value="MIF4G-like_typ-3"/>
</dbReference>
<dbReference type="GO" id="GO:0003729">
    <property type="term" value="F:mRNA binding"/>
    <property type="evidence" value="ECO:0007669"/>
    <property type="project" value="TreeGrafter"/>
</dbReference>
<evidence type="ECO:0000256" key="7">
    <source>
        <dbReference type="ARBA" id="ARBA00022917"/>
    </source>
</evidence>
<dbReference type="SUPFAM" id="SSF48371">
    <property type="entry name" value="ARM repeat"/>
    <property type="match status" value="1"/>
</dbReference>
<evidence type="ECO:0000256" key="8">
    <source>
        <dbReference type="SAM" id="MobiDB-lite"/>
    </source>
</evidence>
<keyword evidence="7" id="KW-0648">Protein biosynthesis</keyword>
<evidence type="ECO:0000259" key="9">
    <source>
        <dbReference type="SMART" id="SM00543"/>
    </source>
</evidence>
<dbReference type="AlphaFoldDB" id="A0A1J8Q1E7"/>
<dbReference type="Proteomes" id="UP000183567">
    <property type="component" value="Unassembled WGS sequence"/>
</dbReference>
<dbReference type="InterPro" id="IPR016024">
    <property type="entry name" value="ARM-type_fold"/>
</dbReference>
<feature type="region of interest" description="Disordered" evidence="8">
    <location>
        <begin position="217"/>
        <end position="272"/>
    </location>
</feature>
<feature type="domain" description="MIF4G" evidence="9">
    <location>
        <begin position="2"/>
        <end position="193"/>
    </location>
</feature>
<dbReference type="SMART" id="SM00543">
    <property type="entry name" value="MIF4G"/>
    <property type="match status" value="1"/>
</dbReference>
<evidence type="ECO:0000256" key="1">
    <source>
        <dbReference type="ARBA" id="ARBA00004496"/>
    </source>
</evidence>
<dbReference type="STRING" id="180088.A0A1J8Q1E7"/>
<dbReference type="Gene3D" id="1.25.40.180">
    <property type="match status" value="1"/>
</dbReference>
<dbReference type="GO" id="GO:0003743">
    <property type="term" value="F:translation initiation factor activity"/>
    <property type="evidence" value="ECO:0007669"/>
    <property type="project" value="UniProtKB-KW"/>
</dbReference>
<keyword evidence="11" id="KW-1185">Reference proteome</keyword>
<evidence type="ECO:0000313" key="10">
    <source>
        <dbReference type="EMBL" id="OJA14885.1"/>
    </source>
</evidence>
<keyword evidence="4" id="KW-0396">Initiation factor</keyword>